<proteinExistence type="predicted"/>
<dbReference type="Gene3D" id="3.40.50.720">
    <property type="entry name" value="NAD(P)-binding Rossmann-like Domain"/>
    <property type="match status" value="1"/>
</dbReference>
<evidence type="ECO:0000259" key="1">
    <source>
        <dbReference type="Pfam" id="PF13460"/>
    </source>
</evidence>
<name>A0A4R1L2M3_9PAST</name>
<protein>
    <submittedName>
        <fullName evidence="2">Uncharacterized protein YbjT (DUF2867 family)</fullName>
    </submittedName>
</protein>
<dbReference type="SUPFAM" id="SSF51735">
    <property type="entry name" value="NAD(P)-binding Rossmann-fold domains"/>
    <property type="match status" value="1"/>
</dbReference>
<keyword evidence="3" id="KW-1185">Reference proteome</keyword>
<dbReference type="Proteomes" id="UP000295496">
    <property type="component" value="Unassembled WGS sequence"/>
</dbReference>
<dbReference type="Pfam" id="PF13460">
    <property type="entry name" value="NAD_binding_10"/>
    <property type="match status" value="1"/>
</dbReference>
<dbReference type="PANTHER" id="PTHR43162:SF1">
    <property type="entry name" value="PRESTALK A DIFFERENTIATION PROTEIN A"/>
    <property type="match status" value="1"/>
</dbReference>
<organism evidence="2 3">
    <name type="scientific">Lonepinella koalarum</name>
    <dbReference type="NCBI Taxonomy" id="53417"/>
    <lineage>
        <taxon>Bacteria</taxon>
        <taxon>Pseudomonadati</taxon>
        <taxon>Pseudomonadota</taxon>
        <taxon>Gammaproteobacteria</taxon>
        <taxon>Pasteurellales</taxon>
        <taxon>Pasteurellaceae</taxon>
        <taxon>Lonepinella</taxon>
    </lineage>
</organism>
<sequence length="263" mass="29399">MDVNEKVHDLVKLYDVDEAVVGDINNPKDVAAALQGIESVLYIPTSGLHNETHSAKVVIDQAVVAKVKKFVMMSAMHPNMSTLLQHTAKLKAEEYLVYKGLTDNLNYTILQPQHYCHNFDIDLVEKLGAYHCFYNKNTKLAVVDVDDVADAAYCVLTQDIHQNATYELSGSSYLSSQEKTDIYNKLTGKNIPCIEVGIEDFIKQIHVTDTYTQDALRAVSYTYGTFGIAGNPNVLQWITGKKATTFEEYLQKQLAKKAILEQA</sequence>
<evidence type="ECO:0000313" key="2">
    <source>
        <dbReference type="EMBL" id="TCK71153.1"/>
    </source>
</evidence>
<accession>A0A4R1L2M3</accession>
<comment type="caution">
    <text evidence="2">The sequence shown here is derived from an EMBL/GenBank/DDBJ whole genome shotgun (WGS) entry which is preliminary data.</text>
</comment>
<dbReference type="PANTHER" id="PTHR43162">
    <property type="match status" value="1"/>
</dbReference>
<evidence type="ECO:0000313" key="3">
    <source>
        <dbReference type="Proteomes" id="UP000295496"/>
    </source>
</evidence>
<reference evidence="2 3" key="1">
    <citation type="submission" date="2019-03" db="EMBL/GenBank/DDBJ databases">
        <title>Genomic Encyclopedia of Type Strains, Phase IV (KMG-IV): sequencing the most valuable type-strain genomes for metagenomic binning, comparative biology and taxonomic classification.</title>
        <authorList>
            <person name="Goeker M."/>
        </authorList>
    </citation>
    <scope>NUCLEOTIDE SEQUENCE [LARGE SCALE GENOMIC DNA]</scope>
    <source>
        <strain evidence="2 3">DSM 10053</strain>
    </source>
</reference>
<dbReference type="Gene3D" id="3.90.25.10">
    <property type="entry name" value="UDP-galactose 4-epimerase, domain 1"/>
    <property type="match status" value="1"/>
</dbReference>
<gene>
    <name evidence="2" type="ORF">EV692_0211</name>
</gene>
<dbReference type="InterPro" id="IPR016040">
    <property type="entry name" value="NAD(P)-bd_dom"/>
</dbReference>
<dbReference type="EMBL" id="SMGJ01000001">
    <property type="protein sequence ID" value="TCK71153.1"/>
    <property type="molecule type" value="Genomic_DNA"/>
</dbReference>
<feature type="domain" description="NAD(P)-binding" evidence="1">
    <location>
        <begin position="18"/>
        <end position="157"/>
    </location>
</feature>
<dbReference type="InterPro" id="IPR051604">
    <property type="entry name" value="Ergot_Alk_Oxidoreductase"/>
</dbReference>
<dbReference type="AlphaFoldDB" id="A0A4R1L2M3"/>
<dbReference type="InterPro" id="IPR036291">
    <property type="entry name" value="NAD(P)-bd_dom_sf"/>
</dbReference>